<feature type="compositionally biased region" description="Polar residues" evidence="1">
    <location>
        <begin position="85"/>
        <end position="96"/>
    </location>
</feature>
<accession>A0ABW4MEA1</accession>
<protein>
    <submittedName>
        <fullName evidence="2">Uncharacterized protein</fullName>
    </submittedName>
</protein>
<gene>
    <name evidence="2" type="ORF">ACFSAG_07380</name>
</gene>
<proteinExistence type="predicted"/>
<dbReference type="Proteomes" id="UP001597215">
    <property type="component" value="Unassembled WGS sequence"/>
</dbReference>
<name>A0ABW4MEA1_9SPHN</name>
<evidence type="ECO:0000313" key="2">
    <source>
        <dbReference type="EMBL" id="MFD1766662.1"/>
    </source>
</evidence>
<dbReference type="RefSeq" id="WP_381513015.1">
    <property type="nucleotide sequence ID" value="NZ_JBHUEL010000007.1"/>
</dbReference>
<organism evidence="2 3">
    <name type="scientific">Sphingorhabdus buctiana</name>
    <dbReference type="NCBI Taxonomy" id="1508805"/>
    <lineage>
        <taxon>Bacteria</taxon>
        <taxon>Pseudomonadati</taxon>
        <taxon>Pseudomonadota</taxon>
        <taxon>Alphaproteobacteria</taxon>
        <taxon>Sphingomonadales</taxon>
        <taxon>Sphingomonadaceae</taxon>
        <taxon>Sphingorhabdus</taxon>
    </lineage>
</organism>
<sequence>MGAKTDEIDEIHLLRDAVIAVIDMADDASNDNVKLAMDILLAGTSQLGTIFQRRCVQLANQKQPRAAKPPKPAPQKSPQSPKPKTSNVDTQNGSNGSEDRSKAVSSIQQGIRQAEPTLADQQKALRGYVYGAQNDEVAFRKAAQAIAR</sequence>
<dbReference type="EMBL" id="JBHUEL010000007">
    <property type="protein sequence ID" value="MFD1766662.1"/>
    <property type="molecule type" value="Genomic_DNA"/>
</dbReference>
<keyword evidence="3" id="KW-1185">Reference proteome</keyword>
<evidence type="ECO:0000256" key="1">
    <source>
        <dbReference type="SAM" id="MobiDB-lite"/>
    </source>
</evidence>
<feature type="region of interest" description="Disordered" evidence="1">
    <location>
        <begin position="60"/>
        <end position="119"/>
    </location>
</feature>
<evidence type="ECO:0000313" key="3">
    <source>
        <dbReference type="Proteomes" id="UP001597215"/>
    </source>
</evidence>
<reference evidence="3" key="1">
    <citation type="journal article" date="2019" name="Int. J. Syst. Evol. Microbiol.">
        <title>The Global Catalogue of Microorganisms (GCM) 10K type strain sequencing project: providing services to taxonomists for standard genome sequencing and annotation.</title>
        <authorList>
            <consortium name="The Broad Institute Genomics Platform"/>
            <consortium name="The Broad Institute Genome Sequencing Center for Infectious Disease"/>
            <person name="Wu L."/>
            <person name="Ma J."/>
        </authorList>
    </citation>
    <scope>NUCLEOTIDE SEQUENCE [LARGE SCALE GENOMIC DNA]</scope>
    <source>
        <strain evidence="3">CGMCC 1.12449</strain>
    </source>
</reference>
<comment type="caution">
    <text evidence="2">The sequence shown here is derived from an EMBL/GenBank/DDBJ whole genome shotgun (WGS) entry which is preliminary data.</text>
</comment>